<evidence type="ECO:0000256" key="6">
    <source>
        <dbReference type="ARBA" id="ARBA00023170"/>
    </source>
</evidence>
<evidence type="ECO:0000256" key="8">
    <source>
        <dbReference type="SAM" id="Phobius"/>
    </source>
</evidence>
<dbReference type="GO" id="GO:0004896">
    <property type="term" value="F:cytokine receptor activity"/>
    <property type="evidence" value="ECO:0007669"/>
    <property type="project" value="TreeGrafter"/>
</dbReference>
<keyword evidence="6 11" id="KW-0675">Receptor</keyword>
<dbReference type="SUPFAM" id="SSF49265">
    <property type="entry name" value="Fibronectin type III"/>
    <property type="match status" value="1"/>
</dbReference>
<evidence type="ECO:0000256" key="5">
    <source>
        <dbReference type="ARBA" id="ARBA00023136"/>
    </source>
</evidence>
<evidence type="ECO:0000259" key="9">
    <source>
        <dbReference type="PROSITE" id="PS50853"/>
    </source>
</evidence>
<evidence type="ECO:0000256" key="4">
    <source>
        <dbReference type="ARBA" id="ARBA00022989"/>
    </source>
</evidence>
<evidence type="ECO:0000256" key="3">
    <source>
        <dbReference type="ARBA" id="ARBA00022729"/>
    </source>
</evidence>
<dbReference type="PROSITE" id="PS50853">
    <property type="entry name" value="FN3"/>
    <property type="match status" value="1"/>
</dbReference>
<dbReference type="InterPro" id="IPR036116">
    <property type="entry name" value="FN3_sf"/>
</dbReference>
<keyword evidence="5 8" id="KW-0472">Membrane</keyword>
<feature type="transmembrane region" description="Helical" evidence="8">
    <location>
        <begin position="221"/>
        <end position="245"/>
    </location>
</feature>
<dbReference type="PANTHER" id="PTHR23037:SF27">
    <property type="entry name" value="INTERLEUKIN-7 RECEPTOR SUBUNIT ALPHA"/>
    <property type="match status" value="1"/>
</dbReference>
<accession>A0AA97L7M5</accession>
<keyword evidence="3" id="KW-0732">Signal</keyword>
<dbReference type="GO" id="GO:0009897">
    <property type="term" value="C:external side of plasma membrane"/>
    <property type="evidence" value="ECO:0007669"/>
    <property type="project" value="TreeGrafter"/>
</dbReference>
<evidence type="ECO:0000256" key="7">
    <source>
        <dbReference type="ARBA" id="ARBA00023180"/>
    </source>
</evidence>
<dbReference type="GO" id="GO:0046427">
    <property type="term" value="P:positive regulation of receptor signaling pathway via JAK-STAT"/>
    <property type="evidence" value="ECO:0007669"/>
    <property type="project" value="TreeGrafter"/>
</dbReference>
<dbReference type="CTD" id="3575"/>
<sequence>MTDEICADCETDTTFECFSRFADYLWGDVKIICHVSTVELYLNETPIHFAVRYGDDFRVCSVESQLEHECSVRNTAIYGSVEVCLVLTEQQYKCCQNLKLTEIIKPEAPFGLNVIYQEKEDAYLVQFSIPLSSQTYLKDCLLYEIAYRPDNNNWTMNNNTKEFQRVPVTLLRKEFQPSTKYELRVRSKPSRDYFKGSWSEWSHSVYLQTAQRSPEETDDQLILMTASIVGFFVLMILIFLILVFWKNRIKPVVWPAIPNHEKTLDKLCNTLRKNSEISFFNPESLGYAHIHKVDGIQAKSETEHLQQLLLPWAVDVSEMVGSGSELKNNLSHINHGWLKLSLAYEGMWPAERLNRHLGRSSHINSDEFTHANLYNKSGTGGQRGCSDALNAHSSALLDPNIPPGLDSCQADLSHQAYANSEVRVSNKEEAYVSMASFFESKGNLGN</sequence>
<comment type="subcellular location">
    <subcellularLocation>
        <location evidence="1">Membrane</location>
        <topology evidence="1">Single-pass type I membrane protein</topology>
    </subcellularLocation>
</comment>
<dbReference type="PANTHER" id="PTHR23037">
    <property type="entry name" value="CYTOKINE RECEPTOR"/>
    <property type="match status" value="1"/>
</dbReference>
<keyword evidence="10" id="KW-1185">Reference proteome</keyword>
<organism evidence="10 11">
    <name type="scientific">Eublepharis macularius</name>
    <name type="common">Leopard gecko</name>
    <name type="synonym">Cyrtodactylus macularius</name>
    <dbReference type="NCBI Taxonomy" id="481883"/>
    <lineage>
        <taxon>Eukaryota</taxon>
        <taxon>Metazoa</taxon>
        <taxon>Chordata</taxon>
        <taxon>Craniata</taxon>
        <taxon>Vertebrata</taxon>
        <taxon>Euteleostomi</taxon>
        <taxon>Lepidosauria</taxon>
        <taxon>Squamata</taxon>
        <taxon>Bifurcata</taxon>
        <taxon>Gekkota</taxon>
        <taxon>Eublepharidae</taxon>
        <taxon>Eublepharinae</taxon>
        <taxon>Eublepharis</taxon>
    </lineage>
</organism>
<proteinExistence type="predicted"/>
<dbReference type="GO" id="GO:0030097">
    <property type="term" value="P:hemopoiesis"/>
    <property type="evidence" value="ECO:0007669"/>
    <property type="project" value="TreeGrafter"/>
</dbReference>
<evidence type="ECO:0000313" key="10">
    <source>
        <dbReference type="Proteomes" id="UP001190640"/>
    </source>
</evidence>
<keyword evidence="2 8" id="KW-0812">Transmembrane</keyword>
<dbReference type="KEGG" id="emc:129334503"/>
<dbReference type="Gene3D" id="2.60.40.10">
    <property type="entry name" value="Immunoglobulins"/>
    <property type="match status" value="1"/>
</dbReference>
<dbReference type="AlphaFoldDB" id="A0AA97L7M5"/>
<dbReference type="Proteomes" id="UP001190640">
    <property type="component" value="Chromosome 8"/>
</dbReference>
<feature type="domain" description="Fibronectin type-III" evidence="9">
    <location>
        <begin position="108"/>
        <end position="212"/>
    </location>
</feature>
<evidence type="ECO:0000313" key="11">
    <source>
        <dbReference type="RefSeq" id="XP_054842627.1"/>
    </source>
</evidence>
<gene>
    <name evidence="11" type="primary">IL7R</name>
</gene>
<reference evidence="11" key="1">
    <citation type="submission" date="2025-08" db="UniProtKB">
        <authorList>
            <consortium name="RefSeq"/>
        </authorList>
    </citation>
    <scope>IDENTIFICATION</scope>
    <source>
        <tissue evidence="11">Blood</tissue>
    </source>
</reference>
<evidence type="ECO:0000256" key="2">
    <source>
        <dbReference type="ARBA" id="ARBA00022692"/>
    </source>
</evidence>
<dbReference type="InterPro" id="IPR013783">
    <property type="entry name" value="Ig-like_fold"/>
</dbReference>
<name>A0AA97L7M5_EUBMA</name>
<dbReference type="GeneID" id="129334503"/>
<dbReference type="CDD" id="cd00063">
    <property type="entry name" value="FN3"/>
    <property type="match status" value="1"/>
</dbReference>
<protein>
    <submittedName>
        <fullName evidence="11">Interleukin-7 receptor subunit alpha</fullName>
    </submittedName>
</protein>
<dbReference type="RefSeq" id="XP_054842627.1">
    <property type="nucleotide sequence ID" value="XM_054986652.1"/>
</dbReference>
<evidence type="ECO:0000256" key="1">
    <source>
        <dbReference type="ARBA" id="ARBA00004479"/>
    </source>
</evidence>
<keyword evidence="4 8" id="KW-1133">Transmembrane helix</keyword>
<keyword evidence="7" id="KW-0325">Glycoprotein</keyword>
<dbReference type="InterPro" id="IPR003961">
    <property type="entry name" value="FN3_dom"/>
</dbReference>